<dbReference type="RefSeq" id="WP_214358437.1">
    <property type="nucleotide sequence ID" value="NZ_JAFEJS010000007.1"/>
</dbReference>
<keyword evidence="9" id="KW-1133">Transmembrane helix</keyword>
<evidence type="ECO:0000313" key="15">
    <source>
        <dbReference type="EMBL" id="MBT1173168.1"/>
    </source>
</evidence>
<evidence type="ECO:0000256" key="5">
    <source>
        <dbReference type="ARBA" id="ARBA00022692"/>
    </source>
</evidence>
<proteinExistence type="predicted"/>
<keyword evidence="10" id="KW-0333">Golgi apparatus</keyword>
<evidence type="ECO:0000256" key="10">
    <source>
        <dbReference type="ARBA" id="ARBA00023034"/>
    </source>
</evidence>
<dbReference type="PANTHER" id="PTHR46025">
    <property type="entry name" value="XYLOSYLTRANSFERASE OXT"/>
    <property type="match status" value="1"/>
</dbReference>
<evidence type="ECO:0000256" key="1">
    <source>
        <dbReference type="ARBA" id="ARBA00004323"/>
    </source>
</evidence>
<dbReference type="EMBL" id="JAFEJS010000007">
    <property type="protein sequence ID" value="MBT1173168.1"/>
    <property type="molecule type" value="Genomic_DNA"/>
</dbReference>
<protein>
    <recommendedName>
        <fullName evidence="14">Peptide O-xylosyltransferase</fullName>
    </recommendedName>
</protein>
<comment type="caution">
    <text evidence="15">The sequence shown here is derived from an EMBL/GenBank/DDBJ whole genome shotgun (WGS) entry which is preliminary data.</text>
</comment>
<dbReference type="InterPro" id="IPR003406">
    <property type="entry name" value="Glyco_trans_14"/>
</dbReference>
<evidence type="ECO:0000256" key="3">
    <source>
        <dbReference type="ARBA" id="ARBA00022676"/>
    </source>
</evidence>
<keyword evidence="8" id="KW-0735">Signal-anchor</keyword>
<keyword evidence="12" id="KW-1015">Disulfide bond</keyword>
<gene>
    <name evidence="15" type="ORF">JS528_07350</name>
</gene>
<evidence type="ECO:0000256" key="11">
    <source>
        <dbReference type="ARBA" id="ARBA00023136"/>
    </source>
</evidence>
<keyword evidence="3" id="KW-0328">Glycosyltransferase</keyword>
<name>A0ABS5UQQ5_9BIFI</name>
<evidence type="ECO:0000256" key="4">
    <source>
        <dbReference type="ARBA" id="ARBA00022679"/>
    </source>
</evidence>
<dbReference type="Proteomes" id="UP000773064">
    <property type="component" value="Unassembled WGS sequence"/>
</dbReference>
<evidence type="ECO:0000256" key="12">
    <source>
        <dbReference type="ARBA" id="ARBA00023157"/>
    </source>
</evidence>
<keyword evidence="6" id="KW-0479">Metal-binding</keyword>
<keyword evidence="7" id="KW-0256">Endoplasmic reticulum</keyword>
<keyword evidence="11" id="KW-0472">Membrane</keyword>
<dbReference type="InterPro" id="IPR043538">
    <property type="entry name" value="XYLT"/>
</dbReference>
<evidence type="ECO:0000256" key="13">
    <source>
        <dbReference type="ARBA" id="ARBA00023180"/>
    </source>
</evidence>
<organism evidence="15 16">
    <name type="scientific">Bifidobacterium santillanense</name>
    <dbReference type="NCBI Taxonomy" id="2809028"/>
    <lineage>
        <taxon>Bacteria</taxon>
        <taxon>Bacillati</taxon>
        <taxon>Actinomycetota</taxon>
        <taxon>Actinomycetes</taxon>
        <taxon>Bifidobacteriales</taxon>
        <taxon>Bifidobacteriaceae</taxon>
        <taxon>Bifidobacterium</taxon>
    </lineage>
</organism>
<evidence type="ECO:0000256" key="8">
    <source>
        <dbReference type="ARBA" id="ARBA00022968"/>
    </source>
</evidence>
<reference evidence="15 16" key="1">
    <citation type="journal article" date="2021" name="Environ. Microbiol.">
        <title>Genetic insights into the dark matter of the mammalian gut microbiota through targeted genome reconstruction.</title>
        <authorList>
            <person name="Lugli G.A."/>
            <person name="Alessandri G."/>
            <person name="Milani C."/>
            <person name="Viappiani A."/>
            <person name="Fontana F."/>
            <person name="Tarracchini C."/>
            <person name="Mancabelli L."/>
            <person name="Argentini C."/>
            <person name="Ruiz L."/>
            <person name="Margolles A."/>
            <person name="van Sinderen D."/>
            <person name="Turroni F."/>
            <person name="Ventura M."/>
        </authorList>
    </citation>
    <scope>NUCLEOTIDE SEQUENCE [LARGE SCALE GENOMIC DNA]</scope>
    <source>
        <strain evidence="15 16">MA2</strain>
    </source>
</reference>
<dbReference type="Pfam" id="PF02485">
    <property type="entry name" value="Branch"/>
    <property type="match status" value="1"/>
</dbReference>
<evidence type="ECO:0000256" key="6">
    <source>
        <dbReference type="ARBA" id="ARBA00022723"/>
    </source>
</evidence>
<keyword evidence="16" id="KW-1185">Reference proteome</keyword>
<evidence type="ECO:0000313" key="16">
    <source>
        <dbReference type="Proteomes" id="UP000773064"/>
    </source>
</evidence>
<evidence type="ECO:0000256" key="7">
    <source>
        <dbReference type="ARBA" id="ARBA00022824"/>
    </source>
</evidence>
<sequence length="301" mass="35961">MIDKSDKHAYLLMAHNNLDQLNFLIQNLDSEFNDIFLHIDAKSSIKKEEIVKPIFSHLYFCDPINVYWAEYSQVQCELSLLRLATRTGRYHYYHLISGMDFPLKSQREIHALLADRNDLFIHFTTPENVDATLSFVKYYHLFQKQLSIVNRDHTFSIYKVFNKALLLVQKIFHINRIPFNLTIKKGANWFSIPDDFARYVIDMQPVIERQFANTRSPDEFFMQTLAFNNVGFKKRIYRFYEDDSPKSCLRYIDWQRGTPYVFTVNDFDELVCCDMFFARKFDYRKDKFILLKLANFIGNTM</sequence>
<keyword evidence="5" id="KW-0812">Transmembrane</keyword>
<dbReference type="PANTHER" id="PTHR46025:SF3">
    <property type="entry name" value="XYLOSYLTRANSFERASE OXT"/>
    <property type="match status" value="1"/>
</dbReference>
<evidence type="ECO:0000256" key="9">
    <source>
        <dbReference type="ARBA" id="ARBA00022989"/>
    </source>
</evidence>
<keyword evidence="4" id="KW-0808">Transferase</keyword>
<evidence type="ECO:0000256" key="2">
    <source>
        <dbReference type="ARBA" id="ARBA00004648"/>
    </source>
</evidence>
<comment type="subcellular location">
    <subcellularLocation>
        <location evidence="2">Endoplasmic reticulum membrane</location>
        <topology evidence="2">Single-pass type II membrane protein</topology>
    </subcellularLocation>
    <subcellularLocation>
        <location evidence="1">Golgi apparatus membrane</location>
        <topology evidence="1">Single-pass type II membrane protein</topology>
    </subcellularLocation>
</comment>
<evidence type="ECO:0000256" key="14">
    <source>
        <dbReference type="ARBA" id="ARBA00042865"/>
    </source>
</evidence>
<keyword evidence="13" id="KW-0325">Glycoprotein</keyword>
<accession>A0ABS5UQQ5</accession>